<organism evidence="8 9">
    <name type="scientific">Talaromyces marneffei (strain ATCC 18224 / CBS 334.59 / QM 7333)</name>
    <name type="common">Penicillium marneffei</name>
    <dbReference type="NCBI Taxonomy" id="441960"/>
    <lineage>
        <taxon>Eukaryota</taxon>
        <taxon>Fungi</taxon>
        <taxon>Dikarya</taxon>
        <taxon>Ascomycota</taxon>
        <taxon>Pezizomycotina</taxon>
        <taxon>Eurotiomycetes</taxon>
        <taxon>Eurotiomycetidae</taxon>
        <taxon>Eurotiales</taxon>
        <taxon>Trichocomaceae</taxon>
        <taxon>Talaromyces</taxon>
        <taxon>Talaromyces sect. Talaromyces</taxon>
    </lineage>
</organism>
<feature type="transmembrane region" description="Helical" evidence="6">
    <location>
        <begin position="564"/>
        <end position="581"/>
    </location>
</feature>
<feature type="transmembrane region" description="Helical" evidence="6">
    <location>
        <begin position="303"/>
        <end position="321"/>
    </location>
</feature>
<keyword evidence="3 6" id="KW-1133">Transmembrane helix</keyword>
<dbReference type="InterPro" id="IPR011701">
    <property type="entry name" value="MFS"/>
</dbReference>
<dbReference type="Gene3D" id="1.20.1720.10">
    <property type="entry name" value="Multidrug resistance protein D"/>
    <property type="match status" value="1"/>
</dbReference>
<evidence type="ECO:0000256" key="6">
    <source>
        <dbReference type="SAM" id="Phobius"/>
    </source>
</evidence>
<sequence length="764" mass="83586">MNLENKTQMHLSVPEQPILLINDESPIDRYGPSLRGSSSPDPRVERRSSCYSRNTDGYSIHEREHEHTKGQEYDIEKDIDDGAIGEISRPAPAHLSVYSGRYMTRHGNESRLILQGLSDPYRSGSNSVSSRSPYEVNDYALSGSTYIGSNSSLQPIYPLRTNPNNHPMQRPLPSPRTQNWRVEKGITMLSRPNPRFARPPVTPIRPLRWSAVSPSFRTPTSLVSPFKVPPSIVTSSMSRLGQHPIDSKSACSNSKIQRYPLKKDVILIVLAVVMATFCTSMDRIIVSTAIPTMTSQFNTIEDIGWYTTSYLLTACSAHLFYTKLYRFYTAKWIYMMALLIFEIGSLVSGVAEVSATLIFGRALAGLGASGVLAGDALMMGQCGRLSRISSYFAVYSSGVFVVGPVLGGVLTQYASWRWCFFINLPFALSSCILLLISRWETPPNIKTQSTFKQRLPFLDLEGTLLFLPSILCLLLAVQWGGVKFPWSSATVIVLLAVFVVTITGFILIQKYKGESASIQPQMFLNRNVYGGMMASFCLGGSISVVVYYLPLWFQVTKDVSPSDSGVMLLPLVLSMAIASLASSHLVNIIGYCTPFLILASVMMSTGSGLLTTIQESTTLSAWVGYQILFGIGAGSGIHQTTLAILSSFQKSRHIAHGTAMMIFAQTLGAACAIGVAQSVFENKLINSIKAAELDGVRVQAVLHTGATVIRNVLSGDNLETVLMLYTRAIDQGFYVSVGLAAVSVIGALVMEWNPVQGRRAVVVF</sequence>
<feature type="region of interest" description="Disordered" evidence="5">
    <location>
        <begin position="25"/>
        <end position="70"/>
    </location>
</feature>
<evidence type="ECO:0000256" key="4">
    <source>
        <dbReference type="ARBA" id="ARBA00023136"/>
    </source>
</evidence>
<dbReference type="VEuPathDB" id="FungiDB:PMAA_101210"/>
<feature type="transmembrane region" description="Helical" evidence="6">
    <location>
        <begin position="357"/>
        <end position="378"/>
    </location>
</feature>
<proteinExistence type="predicted"/>
<accession>B6QJX6</accession>
<dbReference type="OrthoDB" id="6770063at2759"/>
<protein>
    <recommendedName>
        <fullName evidence="7">Major facilitator superfamily (MFS) profile domain-containing protein</fullName>
    </recommendedName>
</protein>
<feature type="transmembrane region" description="Helical" evidence="6">
    <location>
        <begin position="528"/>
        <end position="549"/>
    </location>
</feature>
<feature type="transmembrane region" description="Helical" evidence="6">
    <location>
        <begin position="390"/>
        <end position="409"/>
    </location>
</feature>
<keyword evidence="9" id="KW-1185">Reference proteome</keyword>
<keyword evidence="2 6" id="KW-0812">Transmembrane</keyword>
<feature type="transmembrane region" description="Helical" evidence="6">
    <location>
        <begin position="265"/>
        <end position="291"/>
    </location>
</feature>
<dbReference type="PANTHER" id="PTHR23501:SF199">
    <property type="entry name" value="MFS EFFLUX TRANSPORTER INPD-RELATED"/>
    <property type="match status" value="1"/>
</dbReference>
<dbReference type="GO" id="GO:0022857">
    <property type="term" value="F:transmembrane transporter activity"/>
    <property type="evidence" value="ECO:0007669"/>
    <property type="project" value="InterPro"/>
</dbReference>
<evidence type="ECO:0000256" key="5">
    <source>
        <dbReference type="SAM" id="MobiDB-lite"/>
    </source>
</evidence>
<feature type="transmembrane region" description="Helical" evidence="6">
    <location>
        <begin position="333"/>
        <end position="351"/>
    </location>
</feature>
<dbReference type="Pfam" id="PF07690">
    <property type="entry name" value="MFS_1"/>
    <property type="match status" value="1"/>
</dbReference>
<evidence type="ECO:0000259" key="7">
    <source>
        <dbReference type="PROSITE" id="PS50850"/>
    </source>
</evidence>
<evidence type="ECO:0000256" key="3">
    <source>
        <dbReference type="ARBA" id="ARBA00022989"/>
    </source>
</evidence>
<dbReference type="AlphaFoldDB" id="B6QJX6"/>
<dbReference type="HOGENOM" id="CLU_020930_0_0_1"/>
<feature type="transmembrane region" description="Helical" evidence="6">
    <location>
        <begin position="415"/>
        <end position="436"/>
    </location>
</feature>
<dbReference type="Proteomes" id="UP000001294">
    <property type="component" value="Unassembled WGS sequence"/>
</dbReference>
<keyword evidence="4 6" id="KW-0472">Membrane</keyword>
<evidence type="ECO:0000256" key="1">
    <source>
        <dbReference type="ARBA" id="ARBA00004141"/>
    </source>
</evidence>
<evidence type="ECO:0000256" key="2">
    <source>
        <dbReference type="ARBA" id="ARBA00022692"/>
    </source>
</evidence>
<feature type="transmembrane region" description="Helical" evidence="6">
    <location>
        <begin position="457"/>
        <end position="480"/>
    </location>
</feature>
<feature type="transmembrane region" description="Helical" evidence="6">
    <location>
        <begin position="622"/>
        <end position="645"/>
    </location>
</feature>
<feature type="transmembrane region" description="Helical" evidence="6">
    <location>
        <begin position="732"/>
        <end position="750"/>
    </location>
</feature>
<reference evidence="9" key="1">
    <citation type="journal article" date="2015" name="Genome Announc.">
        <title>Genome sequence of the AIDS-associated pathogen Penicillium marneffei (ATCC18224) and its near taxonomic relative Talaromyces stipitatus (ATCC10500).</title>
        <authorList>
            <person name="Nierman W.C."/>
            <person name="Fedorova-Abrams N.D."/>
            <person name="Andrianopoulos A."/>
        </authorList>
    </citation>
    <scope>NUCLEOTIDE SEQUENCE [LARGE SCALE GENOMIC DNA]</scope>
    <source>
        <strain evidence="9">ATCC 18224 / CBS 334.59 / QM 7333</strain>
    </source>
</reference>
<dbReference type="EMBL" id="DS995902">
    <property type="protein sequence ID" value="EEA23534.1"/>
    <property type="molecule type" value="Genomic_DNA"/>
</dbReference>
<feature type="compositionally biased region" description="Basic and acidic residues" evidence="5">
    <location>
        <begin position="59"/>
        <end position="70"/>
    </location>
</feature>
<dbReference type="Gene3D" id="1.20.1250.20">
    <property type="entry name" value="MFS general substrate transporter like domains"/>
    <property type="match status" value="1"/>
</dbReference>
<dbReference type="CDD" id="cd17502">
    <property type="entry name" value="MFS_Azr1_MDR_like"/>
    <property type="match status" value="1"/>
</dbReference>
<dbReference type="GO" id="GO:0005886">
    <property type="term" value="C:plasma membrane"/>
    <property type="evidence" value="ECO:0007669"/>
    <property type="project" value="TreeGrafter"/>
</dbReference>
<gene>
    <name evidence="8" type="ORF">PMAA_101210</name>
</gene>
<evidence type="ECO:0000313" key="8">
    <source>
        <dbReference type="EMBL" id="EEA23534.1"/>
    </source>
</evidence>
<dbReference type="InterPro" id="IPR020846">
    <property type="entry name" value="MFS_dom"/>
</dbReference>
<feature type="transmembrane region" description="Helical" evidence="6">
    <location>
        <begin position="588"/>
        <end position="610"/>
    </location>
</feature>
<name>B6QJX6_TALMQ</name>
<dbReference type="PANTHER" id="PTHR23501">
    <property type="entry name" value="MAJOR FACILITATOR SUPERFAMILY"/>
    <property type="match status" value="1"/>
</dbReference>
<feature type="transmembrane region" description="Helical" evidence="6">
    <location>
        <begin position="486"/>
        <end position="508"/>
    </location>
</feature>
<feature type="transmembrane region" description="Helical" evidence="6">
    <location>
        <begin position="657"/>
        <end position="680"/>
    </location>
</feature>
<comment type="subcellular location">
    <subcellularLocation>
        <location evidence="1">Membrane</location>
        <topology evidence="1">Multi-pass membrane protein</topology>
    </subcellularLocation>
</comment>
<evidence type="ECO:0000313" key="9">
    <source>
        <dbReference type="Proteomes" id="UP000001294"/>
    </source>
</evidence>
<dbReference type="InterPro" id="IPR036259">
    <property type="entry name" value="MFS_trans_sf"/>
</dbReference>
<feature type="domain" description="Major facilitator superfamily (MFS) profile" evidence="7">
    <location>
        <begin position="268"/>
        <end position="755"/>
    </location>
</feature>
<dbReference type="PROSITE" id="PS50850">
    <property type="entry name" value="MFS"/>
    <property type="match status" value="1"/>
</dbReference>
<dbReference type="PhylomeDB" id="B6QJX6"/>
<dbReference type="SUPFAM" id="SSF103473">
    <property type="entry name" value="MFS general substrate transporter"/>
    <property type="match status" value="1"/>
</dbReference>